<evidence type="ECO:0000256" key="2">
    <source>
        <dbReference type="ARBA" id="ARBA00009508"/>
    </source>
</evidence>
<evidence type="ECO:0000256" key="10">
    <source>
        <dbReference type="ARBA" id="ARBA00023136"/>
    </source>
</evidence>
<gene>
    <name evidence="13" type="ORF">NAV_LOCUS6654</name>
</gene>
<keyword evidence="4" id="KW-0813">Transport</keyword>
<sequence>IGGISLGELYNCVEQFTVMESPSWMFSKALSHRQKVCRLFKRAMREVDGYYGTDISLYILTSAGDIRIRQGYRFNLEARFQKVVMRARFDAYKNENDPDKARLLYLDGCRQIWERKHWTTFRFGSDVGGASYDRDKHNMPDAMLDSTTWTNVEREQFPYYFNRREQRKKELLAHWSKIEKEWDEELAKIQTELPKSSEKEVNKNK</sequence>
<comment type="similarity">
    <text evidence="2">Belongs to the complex I LYR family.</text>
</comment>
<comment type="subcellular location">
    <subcellularLocation>
        <location evidence="1">Mitochondrion inner membrane</location>
        <topology evidence="1">Peripheral membrane protein</topology>
        <orientation evidence="1">Matrix side</orientation>
    </subcellularLocation>
</comment>
<keyword evidence="6" id="KW-0999">Mitochondrion inner membrane</keyword>
<proteinExistence type="inferred from homology"/>
<name>A0A498SLE3_ACAVI</name>
<dbReference type="PANTHER" id="PTHR12868:SF0">
    <property type="entry name" value="NADH DEHYDROGENASE [UBIQUINONE] 1 BETA SUBCOMPLEX SUBUNIT 9"/>
    <property type="match status" value="1"/>
</dbReference>
<evidence type="ECO:0000256" key="12">
    <source>
        <dbReference type="ARBA" id="ARBA00032528"/>
    </source>
</evidence>
<evidence type="ECO:0000256" key="7">
    <source>
        <dbReference type="ARBA" id="ARBA00022982"/>
    </source>
</evidence>
<evidence type="ECO:0000256" key="1">
    <source>
        <dbReference type="ARBA" id="ARBA00004443"/>
    </source>
</evidence>
<dbReference type="AlphaFoldDB" id="A0A498SLE3"/>
<dbReference type="STRING" id="6277.A0A498SLE3"/>
<keyword evidence="7" id="KW-0249">Electron transport</keyword>
<accession>A0A498SLE3</accession>
<evidence type="ECO:0000313" key="14">
    <source>
        <dbReference type="Proteomes" id="UP000276991"/>
    </source>
</evidence>
<organism evidence="13 14">
    <name type="scientific">Acanthocheilonema viteae</name>
    <name type="common">Filarial nematode worm</name>
    <name type="synonym">Dipetalonema viteae</name>
    <dbReference type="NCBI Taxonomy" id="6277"/>
    <lineage>
        <taxon>Eukaryota</taxon>
        <taxon>Metazoa</taxon>
        <taxon>Ecdysozoa</taxon>
        <taxon>Nematoda</taxon>
        <taxon>Chromadorea</taxon>
        <taxon>Rhabditida</taxon>
        <taxon>Spirurina</taxon>
        <taxon>Spiruromorpha</taxon>
        <taxon>Filarioidea</taxon>
        <taxon>Onchocercidae</taxon>
        <taxon>Acanthocheilonema</taxon>
    </lineage>
</organism>
<keyword evidence="14" id="KW-1185">Reference proteome</keyword>
<dbReference type="CDD" id="cd20263">
    <property type="entry name" value="Complex1_LYR_NDUFB9_LYRM3"/>
    <property type="match status" value="1"/>
</dbReference>
<keyword evidence="5" id="KW-0679">Respiratory chain</keyword>
<protein>
    <recommendedName>
        <fullName evidence="3">NADH dehydrogenase [ubiquinone] 1 beta subcomplex subunit 9</fullName>
    </recommendedName>
    <alternativeName>
        <fullName evidence="11">Complex I-B22</fullName>
    </alternativeName>
    <alternativeName>
        <fullName evidence="12">NADH-ubiquinone oxidoreductase B22 subunit</fullName>
    </alternativeName>
</protein>
<dbReference type="EMBL" id="UPTC01001426">
    <property type="protein sequence ID" value="VBB31863.1"/>
    <property type="molecule type" value="Genomic_DNA"/>
</dbReference>
<evidence type="ECO:0000256" key="9">
    <source>
        <dbReference type="ARBA" id="ARBA00023128"/>
    </source>
</evidence>
<evidence type="ECO:0000256" key="11">
    <source>
        <dbReference type="ARBA" id="ARBA00030192"/>
    </source>
</evidence>
<dbReference type="OrthoDB" id="13598at2759"/>
<dbReference type="GO" id="GO:0005743">
    <property type="term" value="C:mitochondrial inner membrane"/>
    <property type="evidence" value="ECO:0007669"/>
    <property type="project" value="UniProtKB-SubCell"/>
</dbReference>
<dbReference type="InterPro" id="IPR033034">
    <property type="entry name" value="NDUFB9"/>
</dbReference>
<feature type="non-terminal residue" evidence="13">
    <location>
        <position position="1"/>
    </location>
</feature>
<evidence type="ECO:0000313" key="13">
    <source>
        <dbReference type="EMBL" id="VBB31863.1"/>
    </source>
</evidence>
<keyword evidence="9" id="KW-0496">Mitochondrion</keyword>
<dbReference type="GO" id="GO:0006120">
    <property type="term" value="P:mitochondrial electron transport, NADH to ubiquinone"/>
    <property type="evidence" value="ECO:0007669"/>
    <property type="project" value="InterPro"/>
</dbReference>
<evidence type="ECO:0000256" key="6">
    <source>
        <dbReference type="ARBA" id="ARBA00022792"/>
    </source>
</evidence>
<evidence type="ECO:0000256" key="3">
    <source>
        <dbReference type="ARBA" id="ARBA00018684"/>
    </source>
</evidence>
<reference evidence="13 14" key="1">
    <citation type="submission" date="2018-08" db="EMBL/GenBank/DDBJ databases">
        <authorList>
            <person name="Laetsch R D."/>
            <person name="Stevens L."/>
            <person name="Kumar S."/>
            <person name="Blaxter L. M."/>
        </authorList>
    </citation>
    <scope>NUCLEOTIDE SEQUENCE [LARGE SCALE GENOMIC DNA]</scope>
</reference>
<keyword evidence="10" id="KW-0472">Membrane</keyword>
<keyword evidence="8" id="KW-0007">Acetylation</keyword>
<evidence type="ECO:0000256" key="4">
    <source>
        <dbReference type="ARBA" id="ARBA00022448"/>
    </source>
</evidence>
<evidence type="ECO:0000256" key="5">
    <source>
        <dbReference type="ARBA" id="ARBA00022660"/>
    </source>
</evidence>
<evidence type="ECO:0000256" key="8">
    <source>
        <dbReference type="ARBA" id="ARBA00022990"/>
    </source>
</evidence>
<dbReference type="Proteomes" id="UP000276991">
    <property type="component" value="Unassembled WGS sequence"/>
</dbReference>
<dbReference type="InterPro" id="IPR045292">
    <property type="entry name" value="Complex1_LYR_NDUFB9_LYRM3"/>
</dbReference>
<dbReference type="PANTHER" id="PTHR12868">
    <property type="entry name" value="NADH-UBIQUINONE OXIDOREDUCTASE B22 SUBUNIT"/>
    <property type="match status" value="1"/>
</dbReference>